<name>A0A6A5YWZ8_9PLEO</name>
<evidence type="ECO:0000259" key="3">
    <source>
        <dbReference type="Pfam" id="PF01073"/>
    </source>
</evidence>
<dbReference type="InterPro" id="IPR002225">
    <property type="entry name" value="3Beta_OHSteriod_DH/Estase"/>
</dbReference>
<dbReference type="SUPFAM" id="SSF51735">
    <property type="entry name" value="NAD(P)-binding Rossmann-fold domains"/>
    <property type="match status" value="1"/>
</dbReference>
<accession>A0A6A5YWZ8</accession>
<keyword evidence="5" id="KW-1185">Reference proteome</keyword>
<proteinExistence type="inferred from homology"/>
<dbReference type="InterPro" id="IPR050425">
    <property type="entry name" value="NAD(P)_dehydrat-like"/>
</dbReference>
<dbReference type="EMBL" id="ML977333">
    <property type="protein sequence ID" value="KAF2111662.1"/>
    <property type="molecule type" value="Genomic_DNA"/>
</dbReference>
<gene>
    <name evidence="4" type="ORF">BDV96DRAFT_602718</name>
</gene>
<reference evidence="4" key="1">
    <citation type="journal article" date="2020" name="Stud. Mycol.">
        <title>101 Dothideomycetes genomes: a test case for predicting lifestyles and emergence of pathogens.</title>
        <authorList>
            <person name="Haridas S."/>
            <person name="Albert R."/>
            <person name="Binder M."/>
            <person name="Bloem J."/>
            <person name="Labutti K."/>
            <person name="Salamov A."/>
            <person name="Andreopoulos B."/>
            <person name="Baker S."/>
            <person name="Barry K."/>
            <person name="Bills G."/>
            <person name="Bluhm B."/>
            <person name="Cannon C."/>
            <person name="Castanera R."/>
            <person name="Culley D."/>
            <person name="Daum C."/>
            <person name="Ezra D."/>
            <person name="Gonzalez J."/>
            <person name="Henrissat B."/>
            <person name="Kuo A."/>
            <person name="Liang C."/>
            <person name="Lipzen A."/>
            <person name="Lutzoni F."/>
            <person name="Magnuson J."/>
            <person name="Mondo S."/>
            <person name="Nolan M."/>
            <person name="Ohm R."/>
            <person name="Pangilinan J."/>
            <person name="Park H.-J."/>
            <person name="Ramirez L."/>
            <person name="Alfaro M."/>
            <person name="Sun H."/>
            <person name="Tritt A."/>
            <person name="Yoshinaga Y."/>
            <person name="Zwiers L.-H."/>
            <person name="Turgeon B."/>
            <person name="Goodwin S."/>
            <person name="Spatafora J."/>
            <person name="Crous P."/>
            <person name="Grigoriev I."/>
        </authorList>
    </citation>
    <scope>NUCLEOTIDE SEQUENCE</scope>
    <source>
        <strain evidence="4">CBS 627.86</strain>
    </source>
</reference>
<keyword evidence="1" id="KW-0560">Oxidoreductase</keyword>
<dbReference type="Pfam" id="PF01073">
    <property type="entry name" value="3Beta_HSD"/>
    <property type="match status" value="1"/>
</dbReference>
<sequence>MPTVVIKPGSTIFVTGVNGLIGAHVADQLLTRGYHVRGAVRDVQKTSWLSDYFAANRKEAKFELVSIPDMTVEGCYNEAVKGTDGFVHVASPLGGQDPNEAIPIGVNGGLNALKAAAKEPSIKRVVYTSSSIATTFPKTNVDYSVDENSYNEEALQWAWNHPADQPEDLKGLFIYAGIKTETEKALWKWMKENKPEFVFNAVLPNCNFGKILVPEKQGFPSTVEWAHFAFTGENIEFLAKRIGPQFFIDTVDDALLHVGALIYEDVKSERLFGFTQPFNWNDILGIYRKLYPDKTFHEDFEGLGEDRLKVPNQRAEEVLRWVKGRGWTRLEESVQEMAKAFV</sequence>
<dbReference type="OrthoDB" id="2735536at2759"/>
<dbReference type="AlphaFoldDB" id="A0A6A5YWZ8"/>
<evidence type="ECO:0000313" key="5">
    <source>
        <dbReference type="Proteomes" id="UP000799770"/>
    </source>
</evidence>
<protein>
    <submittedName>
        <fullName evidence="4">Dihydroflavonol-4-reductase</fullName>
    </submittedName>
</protein>
<evidence type="ECO:0000313" key="4">
    <source>
        <dbReference type="EMBL" id="KAF2111662.1"/>
    </source>
</evidence>
<evidence type="ECO:0000256" key="1">
    <source>
        <dbReference type="ARBA" id="ARBA00023002"/>
    </source>
</evidence>
<dbReference type="Gene3D" id="3.40.50.720">
    <property type="entry name" value="NAD(P)-binding Rossmann-like Domain"/>
    <property type="match status" value="1"/>
</dbReference>
<dbReference type="PANTHER" id="PTHR10366">
    <property type="entry name" value="NAD DEPENDENT EPIMERASE/DEHYDRATASE"/>
    <property type="match status" value="1"/>
</dbReference>
<dbReference type="GO" id="GO:0016616">
    <property type="term" value="F:oxidoreductase activity, acting on the CH-OH group of donors, NAD or NADP as acceptor"/>
    <property type="evidence" value="ECO:0007669"/>
    <property type="project" value="InterPro"/>
</dbReference>
<dbReference type="GO" id="GO:0006694">
    <property type="term" value="P:steroid biosynthetic process"/>
    <property type="evidence" value="ECO:0007669"/>
    <property type="project" value="InterPro"/>
</dbReference>
<dbReference type="FunFam" id="3.40.50.720:FF:000426">
    <property type="entry name" value="Aldehyde reductase 2"/>
    <property type="match status" value="1"/>
</dbReference>
<evidence type="ECO:0000256" key="2">
    <source>
        <dbReference type="ARBA" id="ARBA00023445"/>
    </source>
</evidence>
<comment type="similarity">
    <text evidence="2">Belongs to the NAD(P)-dependent epimerase/dehydratase family. Dihydroflavonol-4-reductase subfamily.</text>
</comment>
<dbReference type="PANTHER" id="PTHR10366:SF562">
    <property type="entry name" value="ALDEHYDE REDUCTASE II (AFU_ORTHOLOGUE AFUA_1G11360)"/>
    <property type="match status" value="1"/>
</dbReference>
<feature type="domain" description="3-beta hydroxysteroid dehydrogenase/isomerase" evidence="3">
    <location>
        <begin position="14"/>
        <end position="162"/>
    </location>
</feature>
<dbReference type="Proteomes" id="UP000799770">
    <property type="component" value="Unassembled WGS sequence"/>
</dbReference>
<dbReference type="InterPro" id="IPR036291">
    <property type="entry name" value="NAD(P)-bd_dom_sf"/>
</dbReference>
<organism evidence="4 5">
    <name type="scientific">Lophiotrema nucula</name>
    <dbReference type="NCBI Taxonomy" id="690887"/>
    <lineage>
        <taxon>Eukaryota</taxon>
        <taxon>Fungi</taxon>
        <taxon>Dikarya</taxon>
        <taxon>Ascomycota</taxon>
        <taxon>Pezizomycotina</taxon>
        <taxon>Dothideomycetes</taxon>
        <taxon>Pleosporomycetidae</taxon>
        <taxon>Pleosporales</taxon>
        <taxon>Lophiotremataceae</taxon>
        <taxon>Lophiotrema</taxon>
    </lineage>
</organism>